<evidence type="ECO:0000313" key="1">
    <source>
        <dbReference type="EMBL" id="MBW99200.1"/>
    </source>
</evidence>
<sequence>MRPIVAKMVMHGFINISSLFHPKYRTNSAQLCSLIANTGTD</sequence>
<organism evidence="1">
    <name type="scientific">Rhizophora mucronata</name>
    <name type="common">Asiatic mangrove</name>
    <dbReference type="NCBI Taxonomy" id="61149"/>
    <lineage>
        <taxon>Eukaryota</taxon>
        <taxon>Viridiplantae</taxon>
        <taxon>Streptophyta</taxon>
        <taxon>Embryophyta</taxon>
        <taxon>Tracheophyta</taxon>
        <taxon>Spermatophyta</taxon>
        <taxon>Magnoliopsida</taxon>
        <taxon>eudicotyledons</taxon>
        <taxon>Gunneridae</taxon>
        <taxon>Pentapetalae</taxon>
        <taxon>rosids</taxon>
        <taxon>fabids</taxon>
        <taxon>Malpighiales</taxon>
        <taxon>Rhizophoraceae</taxon>
        <taxon>Rhizophora</taxon>
    </lineage>
</organism>
<proteinExistence type="predicted"/>
<dbReference type="AlphaFoldDB" id="A0A2P2K0G5"/>
<protein>
    <submittedName>
        <fullName evidence="1">Uncharacterized protein</fullName>
    </submittedName>
</protein>
<accession>A0A2P2K0G5</accession>
<reference evidence="1" key="1">
    <citation type="submission" date="2018-02" db="EMBL/GenBank/DDBJ databases">
        <title>Rhizophora mucronata_Transcriptome.</title>
        <authorList>
            <person name="Meera S.P."/>
            <person name="Sreeshan A."/>
            <person name="Augustine A."/>
        </authorList>
    </citation>
    <scope>NUCLEOTIDE SEQUENCE</scope>
    <source>
        <tissue evidence="1">Leaf</tissue>
    </source>
</reference>
<dbReference type="EMBL" id="GGEC01018717">
    <property type="protein sequence ID" value="MBW99200.1"/>
    <property type="molecule type" value="Transcribed_RNA"/>
</dbReference>
<name>A0A2P2K0G5_RHIMU</name>